<dbReference type="RefSeq" id="WP_203745643.1">
    <property type="nucleotide sequence ID" value="NZ_BONF01000012.1"/>
</dbReference>
<proteinExistence type="predicted"/>
<feature type="chain" id="PRO_5035324994" description="Alpha-amylase" evidence="2">
    <location>
        <begin position="30"/>
        <end position="682"/>
    </location>
</feature>
<evidence type="ECO:0000313" key="3">
    <source>
        <dbReference type="EMBL" id="GIF81321.1"/>
    </source>
</evidence>
<keyword evidence="1 2" id="KW-0732">Signal</keyword>
<keyword evidence="4" id="KW-1185">Reference proteome</keyword>
<dbReference type="AlphaFoldDB" id="A0A8J3JBQ2"/>
<dbReference type="Pfam" id="PF13620">
    <property type="entry name" value="CarboxypepD_reg"/>
    <property type="match status" value="2"/>
</dbReference>
<dbReference type="SUPFAM" id="SSF49452">
    <property type="entry name" value="Starch-binding domain-like"/>
    <property type="match status" value="3"/>
</dbReference>
<evidence type="ECO:0000313" key="4">
    <source>
        <dbReference type="Proteomes" id="UP000601223"/>
    </source>
</evidence>
<dbReference type="InterPro" id="IPR013784">
    <property type="entry name" value="Carb-bd-like_fold"/>
</dbReference>
<dbReference type="GO" id="GO:0030246">
    <property type="term" value="F:carbohydrate binding"/>
    <property type="evidence" value="ECO:0007669"/>
    <property type="project" value="InterPro"/>
</dbReference>
<accession>A0A8J3JBQ2</accession>
<reference evidence="3 4" key="1">
    <citation type="submission" date="2021-01" db="EMBL/GenBank/DDBJ databases">
        <title>Whole genome shotgun sequence of Catellatospora bangladeshensis NBRC 107357.</title>
        <authorList>
            <person name="Komaki H."/>
            <person name="Tamura T."/>
        </authorList>
    </citation>
    <scope>NUCLEOTIDE SEQUENCE [LARGE SCALE GENOMIC DNA]</scope>
    <source>
        <strain evidence="3 4">NBRC 107357</strain>
    </source>
</reference>
<evidence type="ECO:0000256" key="1">
    <source>
        <dbReference type="ARBA" id="ARBA00022729"/>
    </source>
</evidence>
<sequence>MSRSILRRFGALLLGASLAVSGLATPAQAADTGTVTGRLTDGEAGVAGGSVSIYGDSVSYQDTTWLDSVGNYTFEAVPPGTYRVNFRPENRPAQYAYGKTDWPSANLITVTAGGTTVVNDEVLPVGTITGRLVDRAGAGVPWAPVSVEAVDYSSYGYTSTDWNGEFTVQTAPGSYRVRFDLGQFSQYANGTLDRDAAAVFTVTAGGTVTVNDTLIATGSMTGRFTDASGAAVPWVDVNVTNGDYFGTAQTDEDGRYRFDQVPVGSGYTVEFANVGQSVHQYAYGTVNPAAAARFAVAEGQTVTVDDQRLPTGSVRLTAVDARTGAAIQNFTSGIDLDARDTENGEVVYPAIPVGTHEIWALAGGYSFDGASVTVVAGEQAEVRLVMEPRARFTATVVDAATGEPLPGVCIVPVRVQEVRMPEGCGEVTDANGRLTEMFWLGAGTYQLLAWPREADGYGAQWVGSAGGTGDLRRAQRFVVESGDVVTPPVIKMDRAGVITGQAFGPDGVALGRGAVRVAGEPVGLGGGFGAFPIGIDGRYRIDKLGPYEWPLLYEVYGQATQWSGGEADRDRADRVKVVAGGTTTYDYRLEAGVTVTVTSTTAGFSGYVVARHADTGDIVGTWSIVGPNAGVTEQLIGGQRIRFEYYAGGGTGRQFVGGEDFASASEFKIHRHKDSSFELTLA</sequence>
<organism evidence="3 4">
    <name type="scientific">Catellatospora bangladeshensis</name>
    <dbReference type="NCBI Taxonomy" id="310355"/>
    <lineage>
        <taxon>Bacteria</taxon>
        <taxon>Bacillati</taxon>
        <taxon>Actinomycetota</taxon>
        <taxon>Actinomycetes</taxon>
        <taxon>Micromonosporales</taxon>
        <taxon>Micromonosporaceae</taxon>
        <taxon>Catellatospora</taxon>
    </lineage>
</organism>
<evidence type="ECO:0000256" key="2">
    <source>
        <dbReference type="SAM" id="SignalP"/>
    </source>
</evidence>
<dbReference type="PANTHER" id="PTHR23303">
    <property type="entry name" value="CARBOXYPEPTIDASE REGULATORY REGION-CONTAINING"/>
    <property type="match status" value="1"/>
</dbReference>
<gene>
    <name evidence="3" type="ORF">Cba03nite_26700</name>
</gene>
<dbReference type="EMBL" id="BONF01000012">
    <property type="protein sequence ID" value="GIF81321.1"/>
    <property type="molecule type" value="Genomic_DNA"/>
</dbReference>
<dbReference type="Proteomes" id="UP000601223">
    <property type="component" value="Unassembled WGS sequence"/>
</dbReference>
<dbReference type="Gene3D" id="2.60.40.1120">
    <property type="entry name" value="Carboxypeptidase-like, regulatory domain"/>
    <property type="match status" value="3"/>
</dbReference>
<dbReference type="InterPro" id="IPR051417">
    <property type="entry name" value="SDr/BOS_complex"/>
</dbReference>
<comment type="caution">
    <text evidence="3">The sequence shown here is derived from an EMBL/GenBank/DDBJ whole genome shotgun (WGS) entry which is preliminary data.</text>
</comment>
<feature type="signal peptide" evidence="2">
    <location>
        <begin position="1"/>
        <end position="29"/>
    </location>
</feature>
<protein>
    <recommendedName>
        <fullName evidence="5">Alpha-amylase</fullName>
    </recommendedName>
</protein>
<evidence type="ECO:0008006" key="5">
    <source>
        <dbReference type="Google" id="ProtNLM"/>
    </source>
</evidence>
<name>A0A8J3JBQ2_9ACTN</name>